<feature type="non-terminal residue" evidence="2">
    <location>
        <position position="1"/>
    </location>
</feature>
<organism evidence="2">
    <name type="scientific">uncultured Thermomicrobiales bacterium</name>
    <dbReference type="NCBI Taxonomy" id="1645740"/>
    <lineage>
        <taxon>Bacteria</taxon>
        <taxon>Pseudomonadati</taxon>
        <taxon>Thermomicrobiota</taxon>
        <taxon>Thermomicrobia</taxon>
        <taxon>Thermomicrobiales</taxon>
        <taxon>environmental samples</taxon>
    </lineage>
</organism>
<feature type="non-terminal residue" evidence="2">
    <location>
        <position position="64"/>
    </location>
</feature>
<evidence type="ECO:0000313" key="2">
    <source>
        <dbReference type="EMBL" id="CAA9551846.1"/>
    </source>
</evidence>
<reference evidence="2" key="1">
    <citation type="submission" date="2020-02" db="EMBL/GenBank/DDBJ databases">
        <authorList>
            <person name="Meier V. D."/>
        </authorList>
    </citation>
    <scope>NUCLEOTIDE SEQUENCE</scope>
    <source>
        <strain evidence="2">AVDCRST_MAG33</strain>
    </source>
</reference>
<accession>A0A6J4UKC5</accession>
<proteinExistence type="predicted"/>
<feature type="region of interest" description="Disordered" evidence="1">
    <location>
        <begin position="18"/>
        <end position="64"/>
    </location>
</feature>
<sequence>GKRRWTGQHSDVLARRHARMLRSPSRGGIQSRCPDGARSPQRQSPRRARAGAPGSTGSLVSVSL</sequence>
<dbReference type="AlphaFoldDB" id="A0A6J4UKC5"/>
<protein>
    <submittedName>
        <fullName evidence="2">Uncharacterized protein</fullName>
    </submittedName>
</protein>
<evidence type="ECO:0000256" key="1">
    <source>
        <dbReference type="SAM" id="MobiDB-lite"/>
    </source>
</evidence>
<name>A0A6J4UKC5_9BACT</name>
<dbReference type="EMBL" id="CADCWK010000086">
    <property type="protein sequence ID" value="CAA9551846.1"/>
    <property type="molecule type" value="Genomic_DNA"/>
</dbReference>
<gene>
    <name evidence="2" type="ORF">AVDCRST_MAG33-953</name>
</gene>